<feature type="transmembrane region" description="Helical" evidence="2">
    <location>
        <begin position="605"/>
        <end position="623"/>
    </location>
</feature>
<gene>
    <name evidence="3" type="ORF">ECRASSUSDP1_LOCUS19656</name>
</gene>
<reference evidence="3" key="1">
    <citation type="submission" date="2023-07" db="EMBL/GenBank/DDBJ databases">
        <authorList>
            <consortium name="AG Swart"/>
            <person name="Singh M."/>
            <person name="Singh A."/>
            <person name="Seah K."/>
            <person name="Emmerich C."/>
        </authorList>
    </citation>
    <scope>NUCLEOTIDE SEQUENCE</scope>
    <source>
        <strain evidence="3">DP1</strain>
    </source>
</reference>
<dbReference type="EMBL" id="CAMPGE010019968">
    <property type="protein sequence ID" value="CAI2378261.1"/>
    <property type="molecule type" value="Genomic_DNA"/>
</dbReference>
<dbReference type="Proteomes" id="UP001295684">
    <property type="component" value="Unassembled WGS sequence"/>
</dbReference>
<keyword evidence="2" id="KW-0472">Membrane</keyword>
<accession>A0AAD2D2Y8</accession>
<dbReference type="AlphaFoldDB" id="A0AAD2D2Y8"/>
<feature type="transmembrane region" description="Helical" evidence="2">
    <location>
        <begin position="550"/>
        <end position="574"/>
    </location>
</feature>
<proteinExistence type="predicted"/>
<keyword evidence="4" id="KW-1185">Reference proteome</keyword>
<name>A0AAD2D2Y8_EUPCR</name>
<keyword evidence="2" id="KW-0812">Transmembrane</keyword>
<feature type="transmembrane region" description="Helical" evidence="2">
    <location>
        <begin position="518"/>
        <end position="538"/>
    </location>
</feature>
<evidence type="ECO:0000313" key="3">
    <source>
        <dbReference type="EMBL" id="CAI2378261.1"/>
    </source>
</evidence>
<sequence length="795" mass="90807">MKKDFDQLYFIRANYSDPTNLKWYKYVQCGGSCTTGLSRSILNKDGTFIYLAGFFAQRVLVYALDASTGASFGTGLIATRTSSEILMIKEITGYVMLIVKDTQLNKMIITLIEKGTSNLSVNREFVQTGINIYSTYNTLIEGTEYLIFGGSFNNEHFLIRSSLADMPRLNYFTSKTSMFSVMTVSFLVQTFPSTLTALNHETRAITEEDPSGLIISTEAPTVHEKDYLCNIWNQEFNHSYSPNVIFSEKLSFGCRHPDDNVAFVHKIESLNGNTPPEWASINSSTEILTFNSTSKVKNLTLYPFQIKTEHGVESFYKSIYITVQPCSVNNCKFCEKDDPYICTECITGHIWESSSKRCIRYDSGLINKVPQIILVIHTGICLLLFFIGAQPLVGIFTMLNQLQMMILLPLIPHYFPPKPADIILNTDFSLFSFSFISISQMPLLGQIEDQITYPQTEDYLLQIGLNSTSCLINLLPIIFVMTMTIFIHLLVSIAYWLLRNNYTLFKVFVEKIFTIFSFNLYLRWILLSMTFIIMCIVSEFKAADLNQNRVSLLLCSLICLGLVTFIFFLFCWYWNRWNHSTYQFHNHWSVSELSSGIRDTNKARLGVILAIFIKVCSITILISAAQAHESDDFTDDSYTKIKFYSEASLVITIHLIYTYYCVIQHPYEKIANNLMEILTQIWFIVLIIPLMILKQKSDWTDNKETLYTWGLLAGPITTGLINSLNSISIKCRKSNQKPKIKVVNTPITDGIRNLKLEDQHQSSKPSQTEENKDEEEGNNAEDSHSVMKLRKTPLS</sequence>
<comment type="caution">
    <text evidence="3">The sequence shown here is derived from an EMBL/GenBank/DDBJ whole genome shotgun (WGS) entry which is preliminary data.</text>
</comment>
<feature type="transmembrane region" description="Helical" evidence="2">
    <location>
        <begin position="705"/>
        <end position="724"/>
    </location>
</feature>
<feature type="transmembrane region" description="Helical" evidence="2">
    <location>
        <begin position="420"/>
        <end position="438"/>
    </location>
</feature>
<organism evidence="3 4">
    <name type="scientific">Euplotes crassus</name>
    <dbReference type="NCBI Taxonomy" id="5936"/>
    <lineage>
        <taxon>Eukaryota</taxon>
        <taxon>Sar</taxon>
        <taxon>Alveolata</taxon>
        <taxon>Ciliophora</taxon>
        <taxon>Intramacronucleata</taxon>
        <taxon>Spirotrichea</taxon>
        <taxon>Hypotrichia</taxon>
        <taxon>Euplotida</taxon>
        <taxon>Euplotidae</taxon>
        <taxon>Moneuplotes</taxon>
    </lineage>
</organism>
<evidence type="ECO:0000256" key="2">
    <source>
        <dbReference type="SAM" id="Phobius"/>
    </source>
</evidence>
<feature type="transmembrane region" description="Helical" evidence="2">
    <location>
        <begin position="674"/>
        <end position="693"/>
    </location>
</feature>
<evidence type="ECO:0000313" key="4">
    <source>
        <dbReference type="Proteomes" id="UP001295684"/>
    </source>
</evidence>
<feature type="region of interest" description="Disordered" evidence="1">
    <location>
        <begin position="755"/>
        <end position="795"/>
    </location>
</feature>
<protein>
    <submittedName>
        <fullName evidence="3">Uncharacterized protein</fullName>
    </submittedName>
</protein>
<feature type="transmembrane region" description="Helical" evidence="2">
    <location>
        <begin position="372"/>
        <end position="399"/>
    </location>
</feature>
<feature type="transmembrane region" description="Helical" evidence="2">
    <location>
        <begin position="643"/>
        <end position="662"/>
    </location>
</feature>
<feature type="transmembrane region" description="Helical" evidence="2">
    <location>
        <begin position="474"/>
        <end position="498"/>
    </location>
</feature>
<evidence type="ECO:0000256" key="1">
    <source>
        <dbReference type="SAM" id="MobiDB-lite"/>
    </source>
</evidence>
<keyword evidence="2" id="KW-1133">Transmembrane helix</keyword>